<sequence length="35" mass="3778">MPGKWGMRLEDIVVATTDGPDSMNHADHNLIAVDA</sequence>
<dbReference type="AlphaFoldDB" id="A0A6J7GZQ1"/>
<protein>
    <submittedName>
        <fullName evidence="1">Unannotated protein</fullName>
    </submittedName>
</protein>
<organism evidence="1">
    <name type="scientific">freshwater metagenome</name>
    <dbReference type="NCBI Taxonomy" id="449393"/>
    <lineage>
        <taxon>unclassified sequences</taxon>
        <taxon>metagenomes</taxon>
        <taxon>ecological metagenomes</taxon>
    </lineage>
</organism>
<evidence type="ECO:0000313" key="1">
    <source>
        <dbReference type="EMBL" id="CAB4909905.1"/>
    </source>
</evidence>
<accession>A0A6J7GZQ1</accession>
<reference evidence="1" key="1">
    <citation type="submission" date="2020-05" db="EMBL/GenBank/DDBJ databases">
        <authorList>
            <person name="Chiriac C."/>
            <person name="Salcher M."/>
            <person name="Ghai R."/>
            <person name="Kavagutti S V."/>
        </authorList>
    </citation>
    <scope>NUCLEOTIDE SEQUENCE</scope>
</reference>
<proteinExistence type="predicted"/>
<dbReference type="EMBL" id="CAFBMF010000120">
    <property type="protein sequence ID" value="CAB4909905.1"/>
    <property type="molecule type" value="Genomic_DNA"/>
</dbReference>
<name>A0A6J7GZQ1_9ZZZZ</name>
<gene>
    <name evidence="1" type="ORF">UFOPK3494_01451</name>
</gene>